<reference evidence="2 3" key="1">
    <citation type="submission" date="2016-11" db="EMBL/GenBank/DDBJ databases">
        <title>Mixed transmission modes and dynamic genome evolution in an obligate animal-bacterial symbiosis.</title>
        <authorList>
            <person name="Russell S.L."/>
            <person name="Corbett-Detig R.B."/>
            <person name="Cavanaugh C.M."/>
        </authorList>
    </citation>
    <scope>NUCLEOTIDE SEQUENCE [LARGE SCALE GENOMIC DNA]</scope>
    <source>
        <strain evidence="2">Sveles-Q1</strain>
    </source>
</reference>
<dbReference type="OrthoDB" id="9805612at2"/>
<comment type="caution">
    <text evidence="2">The sequence shown here is derived from an EMBL/GenBank/DDBJ whole genome shotgun (WGS) entry which is preliminary data.</text>
</comment>
<dbReference type="Proteomes" id="UP000191110">
    <property type="component" value="Unassembled WGS sequence"/>
</dbReference>
<dbReference type="RefSeq" id="WP_078482202.1">
    <property type="nucleotide sequence ID" value="NZ_MPRL01000002.1"/>
</dbReference>
<evidence type="ECO:0000259" key="1">
    <source>
        <dbReference type="Pfam" id="PF00535"/>
    </source>
</evidence>
<sequence length="347" mass="40007">MSPDDCVTIIISAYGRPMALSLALESIYQQTHRNWQTLIICDHCPAEFKTKLNIKDKRVEWINLPQRFGNQYGPNSIGISLAESAFIAFMNHDDIWLSDHLETALKTLHDEESQFYLGKTAFSHAFDDDKDALTLGRWTFSELNHPEAIWRCLHGPNSLYEPVSAWVIETATAKFIGHFSPPDTTNYTPVMEWLQRALQKGTKLSFGKKVTSLKFDLRTKKPTTESGLYEYDHSLSSLFDFFYNTPVEIIRNSIDEDLIKSELSGNRVRRHMGRHLNVSLFDKLLLVHHKLWLASGIRLFPSKQTLRPGKEQRNALRTLSRRTGEKMSAFPNAERINRVIKTIINRR</sequence>
<dbReference type="Pfam" id="PF00535">
    <property type="entry name" value="Glycos_transf_2"/>
    <property type="match status" value="1"/>
</dbReference>
<dbReference type="CDD" id="cd00761">
    <property type="entry name" value="Glyco_tranf_GTA_type"/>
    <property type="match status" value="1"/>
</dbReference>
<dbReference type="AlphaFoldDB" id="A0A1T2LAP2"/>
<gene>
    <name evidence="2" type="ORF">BOW53_00930</name>
</gene>
<dbReference type="EMBL" id="MPRL01000002">
    <property type="protein sequence ID" value="OOZ42175.1"/>
    <property type="molecule type" value="Genomic_DNA"/>
</dbReference>
<name>A0A1T2LAP2_9GAMM</name>
<dbReference type="Gene3D" id="3.90.550.10">
    <property type="entry name" value="Spore Coat Polysaccharide Biosynthesis Protein SpsA, Chain A"/>
    <property type="match status" value="1"/>
</dbReference>
<organism evidence="2 3">
    <name type="scientific">Solemya pervernicosa gill symbiont</name>
    <dbReference type="NCBI Taxonomy" id="642797"/>
    <lineage>
        <taxon>Bacteria</taxon>
        <taxon>Pseudomonadati</taxon>
        <taxon>Pseudomonadota</taxon>
        <taxon>Gammaproteobacteria</taxon>
        <taxon>sulfur-oxidizing symbionts</taxon>
    </lineage>
</organism>
<accession>A0A1T2LAP2</accession>
<protein>
    <recommendedName>
        <fullName evidence="1">Glycosyltransferase 2-like domain-containing protein</fullName>
    </recommendedName>
</protein>
<dbReference type="SUPFAM" id="SSF53448">
    <property type="entry name" value="Nucleotide-diphospho-sugar transferases"/>
    <property type="match status" value="1"/>
</dbReference>
<proteinExistence type="predicted"/>
<dbReference type="InterPro" id="IPR001173">
    <property type="entry name" value="Glyco_trans_2-like"/>
</dbReference>
<evidence type="ECO:0000313" key="3">
    <source>
        <dbReference type="Proteomes" id="UP000191110"/>
    </source>
</evidence>
<dbReference type="InterPro" id="IPR029044">
    <property type="entry name" value="Nucleotide-diphossugar_trans"/>
</dbReference>
<keyword evidence="3" id="KW-1185">Reference proteome</keyword>
<feature type="domain" description="Glycosyltransferase 2-like" evidence="1">
    <location>
        <begin position="8"/>
        <end position="121"/>
    </location>
</feature>
<evidence type="ECO:0000313" key="2">
    <source>
        <dbReference type="EMBL" id="OOZ42175.1"/>
    </source>
</evidence>